<proteinExistence type="predicted"/>
<reference evidence="2" key="1">
    <citation type="journal article" date="2015" name="PLoS Genet.">
        <title>The dynamic genome and transcriptome of the human fungal pathogen Blastomyces and close relative Emmonsia.</title>
        <authorList>
            <person name="Munoz J.F."/>
            <person name="Gauthier G.M."/>
            <person name="Desjardins C.A."/>
            <person name="Gallo J.E."/>
            <person name="Holder J."/>
            <person name="Sullivan T.D."/>
            <person name="Marty A.J."/>
            <person name="Carmen J.C."/>
            <person name="Chen Z."/>
            <person name="Ding L."/>
            <person name="Gujja S."/>
            <person name="Magrini V."/>
            <person name="Misas E."/>
            <person name="Mitreva M."/>
            <person name="Priest M."/>
            <person name="Saif S."/>
            <person name="Whiston E.A."/>
            <person name="Young S."/>
            <person name="Zeng Q."/>
            <person name="Goldman W.E."/>
            <person name="Mardis E.R."/>
            <person name="Taylor J.W."/>
            <person name="McEwen J.G."/>
            <person name="Clay O.K."/>
            <person name="Klein B.S."/>
            <person name="Cuomo C.A."/>
        </authorList>
    </citation>
    <scope>NUCLEOTIDE SEQUENCE [LARGE SCALE GENOMIC DNA]</scope>
    <source>
        <strain evidence="2">UAMH 139</strain>
    </source>
</reference>
<name>A0A0H1BR14_9EURO</name>
<gene>
    <name evidence="1" type="ORF">EMPG_11519</name>
</gene>
<comment type="caution">
    <text evidence="1">The sequence shown here is derived from an EMBL/GenBank/DDBJ whole genome shotgun (WGS) entry which is preliminary data.</text>
</comment>
<evidence type="ECO:0000313" key="1">
    <source>
        <dbReference type="EMBL" id="KLJ13543.1"/>
    </source>
</evidence>
<sequence>MTSQEKPHHARAKGSQFIKKHIRTSTLSSHTTAYSCSLSHIPRLESLIPETSHTSNKMIEHSSALKSIEPETDATMKNASVDNFKPFATSPLTPTSLIPLSALSVTASHLLTLTSHEIPSPASVTYTSPLIAATAATALTSSTASSQLSVNVTYFTSKNSFTTKVIFNVTKYSSLNTADIKIHQVYLNI</sequence>
<dbReference type="Proteomes" id="UP000053573">
    <property type="component" value="Unassembled WGS sequence"/>
</dbReference>
<keyword evidence="2" id="KW-1185">Reference proteome</keyword>
<accession>A0A0H1BR14</accession>
<evidence type="ECO:0000313" key="2">
    <source>
        <dbReference type="Proteomes" id="UP000053573"/>
    </source>
</evidence>
<dbReference type="AlphaFoldDB" id="A0A0H1BR14"/>
<dbReference type="EMBL" id="LDEV01000276">
    <property type="protein sequence ID" value="KLJ13543.1"/>
    <property type="molecule type" value="Genomic_DNA"/>
</dbReference>
<protein>
    <submittedName>
        <fullName evidence="1">Uncharacterized protein</fullName>
    </submittedName>
</protein>
<organism evidence="1 2">
    <name type="scientific">Blastomyces silverae</name>
    <dbReference type="NCBI Taxonomy" id="2060906"/>
    <lineage>
        <taxon>Eukaryota</taxon>
        <taxon>Fungi</taxon>
        <taxon>Dikarya</taxon>
        <taxon>Ascomycota</taxon>
        <taxon>Pezizomycotina</taxon>
        <taxon>Eurotiomycetes</taxon>
        <taxon>Eurotiomycetidae</taxon>
        <taxon>Onygenales</taxon>
        <taxon>Ajellomycetaceae</taxon>
        <taxon>Blastomyces</taxon>
    </lineage>
</organism>